<proteinExistence type="predicted"/>
<dbReference type="InterPro" id="IPR013087">
    <property type="entry name" value="Znf_C2H2_type"/>
</dbReference>
<dbReference type="EMBL" id="REGN01008266">
    <property type="protein sequence ID" value="RNA04015.1"/>
    <property type="molecule type" value="Genomic_DNA"/>
</dbReference>
<keyword evidence="5" id="KW-1185">Reference proteome</keyword>
<evidence type="ECO:0000313" key="4">
    <source>
        <dbReference type="EMBL" id="RNA04015.1"/>
    </source>
</evidence>
<evidence type="ECO:0000256" key="2">
    <source>
        <dbReference type="SAM" id="MobiDB-lite"/>
    </source>
</evidence>
<dbReference type="GO" id="GO:0008270">
    <property type="term" value="F:zinc ion binding"/>
    <property type="evidence" value="ECO:0007669"/>
    <property type="project" value="UniProtKB-KW"/>
</dbReference>
<name>A0A3M7PZ13_BRAPC</name>
<reference evidence="4 5" key="1">
    <citation type="journal article" date="2018" name="Sci. Rep.">
        <title>Genomic signatures of local adaptation to the degree of environmental predictability in rotifers.</title>
        <authorList>
            <person name="Franch-Gras L."/>
            <person name="Hahn C."/>
            <person name="Garcia-Roger E.M."/>
            <person name="Carmona M.J."/>
            <person name="Serra M."/>
            <person name="Gomez A."/>
        </authorList>
    </citation>
    <scope>NUCLEOTIDE SEQUENCE [LARGE SCALE GENOMIC DNA]</scope>
    <source>
        <strain evidence="4">HYR1</strain>
    </source>
</reference>
<protein>
    <recommendedName>
        <fullName evidence="3">C2H2-type domain-containing protein</fullName>
    </recommendedName>
</protein>
<gene>
    <name evidence="4" type="ORF">BpHYR1_052961</name>
</gene>
<evidence type="ECO:0000256" key="1">
    <source>
        <dbReference type="PROSITE-ProRule" id="PRU00042"/>
    </source>
</evidence>
<feature type="domain" description="C2H2-type" evidence="3">
    <location>
        <begin position="36"/>
        <end position="63"/>
    </location>
</feature>
<dbReference type="Proteomes" id="UP000276133">
    <property type="component" value="Unassembled WGS sequence"/>
</dbReference>
<feature type="compositionally biased region" description="Basic and acidic residues" evidence="2">
    <location>
        <begin position="14"/>
        <end position="28"/>
    </location>
</feature>
<keyword evidence="1" id="KW-0479">Metal-binding</keyword>
<dbReference type="AlphaFoldDB" id="A0A3M7PZ13"/>
<keyword evidence="1" id="KW-0862">Zinc</keyword>
<dbReference type="PROSITE" id="PS50157">
    <property type="entry name" value="ZINC_FINGER_C2H2_2"/>
    <property type="match status" value="1"/>
</dbReference>
<evidence type="ECO:0000259" key="3">
    <source>
        <dbReference type="PROSITE" id="PS50157"/>
    </source>
</evidence>
<dbReference type="SMART" id="SM00355">
    <property type="entry name" value="ZnF_C2H2"/>
    <property type="match status" value="2"/>
</dbReference>
<dbReference type="OrthoDB" id="10015593at2759"/>
<dbReference type="PROSITE" id="PS00028">
    <property type="entry name" value="ZINC_FINGER_C2H2_1"/>
    <property type="match status" value="1"/>
</dbReference>
<accession>A0A3M7PZ13</accession>
<evidence type="ECO:0000313" key="5">
    <source>
        <dbReference type="Proteomes" id="UP000276133"/>
    </source>
</evidence>
<keyword evidence="1" id="KW-0863">Zinc-finger</keyword>
<dbReference type="Gene3D" id="3.30.160.60">
    <property type="entry name" value="Classic Zinc Finger"/>
    <property type="match status" value="1"/>
</dbReference>
<organism evidence="4 5">
    <name type="scientific">Brachionus plicatilis</name>
    <name type="common">Marine rotifer</name>
    <name type="synonym">Brachionus muelleri</name>
    <dbReference type="NCBI Taxonomy" id="10195"/>
    <lineage>
        <taxon>Eukaryota</taxon>
        <taxon>Metazoa</taxon>
        <taxon>Spiralia</taxon>
        <taxon>Gnathifera</taxon>
        <taxon>Rotifera</taxon>
        <taxon>Eurotatoria</taxon>
        <taxon>Monogononta</taxon>
        <taxon>Pseudotrocha</taxon>
        <taxon>Ploima</taxon>
        <taxon>Brachionidae</taxon>
        <taxon>Brachionus</taxon>
    </lineage>
</organism>
<sequence>MAAAVTTQNILAENNKEPREKEAKQSGKKCAEKELYECVKCELLFRNYDMYVKHKQSHEAEATKEMSAEAVKCTICSLNLNNSIEYFAHLMTTHNLNLAPLLQLSSQLSS</sequence>
<feature type="region of interest" description="Disordered" evidence="2">
    <location>
        <begin position="1"/>
        <end position="28"/>
    </location>
</feature>
<comment type="caution">
    <text evidence="4">The sequence shown here is derived from an EMBL/GenBank/DDBJ whole genome shotgun (WGS) entry which is preliminary data.</text>
</comment>
<feature type="compositionally biased region" description="Polar residues" evidence="2">
    <location>
        <begin position="1"/>
        <end position="12"/>
    </location>
</feature>